<dbReference type="AlphaFoldDB" id="A0A1F5L0Y7"/>
<evidence type="ECO:0000313" key="5">
    <source>
        <dbReference type="EMBL" id="OGE46912.1"/>
    </source>
</evidence>
<dbReference type="Proteomes" id="UP000177622">
    <property type="component" value="Unassembled WGS sequence"/>
</dbReference>
<evidence type="ECO:0000313" key="2">
    <source>
        <dbReference type="EMBL" id="OGE46649.1"/>
    </source>
</evidence>
<comment type="caution">
    <text evidence="3">The sequence shown here is derived from an EMBL/GenBank/DDBJ whole genome shotgun (WGS) entry which is preliminary data.</text>
</comment>
<evidence type="ECO:0000313" key="4">
    <source>
        <dbReference type="EMBL" id="OGE46784.1"/>
    </source>
</evidence>
<sequence>MWRGLEQERQGTRVKTDAADDVSRLRPRIERDVTVEIWTMRDKKAQPVGLMIL</sequence>
<proteinExistence type="predicted"/>
<evidence type="ECO:0000313" key="3">
    <source>
        <dbReference type="EMBL" id="OGE46650.1"/>
    </source>
</evidence>
<dbReference type="EMBL" id="LXJU01000151">
    <property type="protein sequence ID" value="OGE46650.1"/>
    <property type="molecule type" value="Genomic_DNA"/>
</dbReference>
<organism evidence="3 6">
    <name type="scientific">Penicillium arizonense</name>
    <dbReference type="NCBI Taxonomy" id="1835702"/>
    <lineage>
        <taxon>Eukaryota</taxon>
        <taxon>Fungi</taxon>
        <taxon>Dikarya</taxon>
        <taxon>Ascomycota</taxon>
        <taxon>Pezizomycotina</taxon>
        <taxon>Eurotiomycetes</taxon>
        <taxon>Eurotiomycetidae</taxon>
        <taxon>Eurotiales</taxon>
        <taxon>Aspergillaceae</taxon>
        <taxon>Penicillium</taxon>
    </lineage>
</organism>
<feature type="region of interest" description="Disordered" evidence="1">
    <location>
        <begin position="1"/>
        <end position="20"/>
    </location>
</feature>
<dbReference type="EMBL" id="LXJU01000111">
    <property type="protein sequence ID" value="OGE46784.1"/>
    <property type="molecule type" value="Genomic_DNA"/>
</dbReference>
<dbReference type="EMBL" id="LXJU01000090">
    <property type="protein sequence ID" value="OGE46912.1"/>
    <property type="molecule type" value="Genomic_DNA"/>
</dbReference>
<dbReference type="GeneID" id="34582498"/>
<protein>
    <submittedName>
        <fullName evidence="3">Uncharacterized protein</fullName>
    </submittedName>
</protein>
<dbReference type="RefSeq" id="XP_022482379.1">
    <property type="nucleotide sequence ID" value="XM_022637764.1"/>
</dbReference>
<accession>A0A1F5L0Y7</accession>
<gene>
    <name evidence="5" type="ORF">PENARI_c090G07309</name>
    <name evidence="4" type="ORF">PENARI_c111G07357</name>
    <name evidence="3" type="ORF">PENARI_c151G00997</name>
    <name evidence="2" type="ORF">PENARI_c152G04744</name>
</gene>
<name>A0A1F5L0Y7_PENAI</name>
<evidence type="ECO:0000256" key="1">
    <source>
        <dbReference type="SAM" id="MobiDB-lite"/>
    </source>
</evidence>
<keyword evidence="6" id="KW-1185">Reference proteome</keyword>
<reference evidence="3 6" key="1">
    <citation type="journal article" date="2016" name="Sci. Rep.">
        <title>Penicillium arizonense, a new, genome sequenced fungal species, reveals a high chemical diversity in secreted metabolites.</title>
        <authorList>
            <person name="Grijseels S."/>
            <person name="Nielsen J.C."/>
            <person name="Randelovic M."/>
            <person name="Nielsen J."/>
            <person name="Nielsen K.F."/>
            <person name="Workman M."/>
            <person name="Frisvad J.C."/>
        </authorList>
    </citation>
    <scope>NUCLEOTIDE SEQUENCE [LARGE SCALE GENOMIC DNA]</scope>
    <source>
        <strain evidence="3 6">CBS 141311</strain>
    </source>
</reference>
<dbReference type="EMBL" id="LXJU01000152">
    <property type="protein sequence ID" value="OGE46649.1"/>
    <property type="molecule type" value="Genomic_DNA"/>
</dbReference>
<evidence type="ECO:0000313" key="6">
    <source>
        <dbReference type="Proteomes" id="UP000177622"/>
    </source>
</evidence>